<comment type="caution">
    <text evidence="2">The sequence shown here is derived from an EMBL/GenBank/DDBJ whole genome shotgun (WGS) entry which is preliminary data.</text>
</comment>
<accession>A0AAN7YZG4</accession>
<dbReference type="Proteomes" id="UP001344447">
    <property type="component" value="Unassembled WGS sequence"/>
</dbReference>
<gene>
    <name evidence="2" type="ORF">RB653_008045</name>
</gene>
<sequence>MMNFNKVLKNGIKSMISSSNLNKSIYFNRDKQTTQLFYSNFNKNKQEQIQQQKNKEDLILVKDFLEKVKQEKEFLNKFITNNSEKSGFKYEKGDYSKVSDSLAKNFVSEFEEQVKREDDMYEKLIIDLKNRKIERERILKQEKLKSNSINYLFSVLLLICTVNYYFYAKERAETNQKTFDDKWESLKVIVNNRDSLKEKKSQLITSISTALQSNTNKNNQNNNVDLEEIKEDVESIIKQYCIENKSPNQIYIENNNDISNSKI</sequence>
<evidence type="ECO:0000256" key="1">
    <source>
        <dbReference type="SAM" id="Phobius"/>
    </source>
</evidence>
<protein>
    <submittedName>
        <fullName evidence="2">Uncharacterized protein</fullName>
    </submittedName>
</protein>
<organism evidence="2 3">
    <name type="scientific">Dictyostelium firmibasis</name>
    <dbReference type="NCBI Taxonomy" id="79012"/>
    <lineage>
        <taxon>Eukaryota</taxon>
        <taxon>Amoebozoa</taxon>
        <taxon>Evosea</taxon>
        <taxon>Eumycetozoa</taxon>
        <taxon>Dictyostelia</taxon>
        <taxon>Dictyosteliales</taxon>
        <taxon>Dictyosteliaceae</taxon>
        <taxon>Dictyostelium</taxon>
    </lineage>
</organism>
<dbReference type="EMBL" id="JAVFKY010000003">
    <property type="protein sequence ID" value="KAK5578375.1"/>
    <property type="molecule type" value="Genomic_DNA"/>
</dbReference>
<name>A0AAN7YZG4_9MYCE</name>
<proteinExistence type="predicted"/>
<keyword evidence="1" id="KW-0812">Transmembrane</keyword>
<reference evidence="2 3" key="1">
    <citation type="submission" date="2023-11" db="EMBL/GenBank/DDBJ databases">
        <title>Dfirmibasis_genome.</title>
        <authorList>
            <person name="Edelbroek B."/>
            <person name="Kjellin J."/>
            <person name="Jerlstrom-Hultqvist J."/>
            <person name="Soderbom F."/>
        </authorList>
    </citation>
    <scope>NUCLEOTIDE SEQUENCE [LARGE SCALE GENOMIC DNA]</scope>
    <source>
        <strain evidence="2 3">TNS-C-14</strain>
    </source>
</reference>
<keyword evidence="3" id="KW-1185">Reference proteome</keyword>
<dbReference type="AlphaFoldDB" id="A0AAN7YZG4"/>
<keyword evidence="1" id="KW-0472">Membrane</keyword>
<feature type="transmembrane region" description="Helical" evidence="1">
    <location>
        <begin position="149"/>
        <end position="167"/>
    </location>
</feature>
<evidence type="ECO:0000313" key="3">
    <source>
        <dbReference type="Proteomes" id="UP001344447"/>
    </source>
</evidence>
<evidence type="ECO:0000313" key="2">
    <source>
        <dbReference type="EMBL" id="KAK5578375.1"/>
    </source>
</evidence>
<keyword evidence="1" id="KW-1133">Transmembrane helix</keyword>